<evidence type="ECO:0000256" key="4">
    <source>
        <dbReference type="ARBA" id="ARBA00023136"/>
    </source>
</evidence>
<comment type="subcellular location">
    <subcellularLocation>
        <location evidence="1">Membrane</location>
        <topology evidence="1">Multi-pass membrane protein</topology>
    </subcellularLocation>
</comment>
<reference evidence="9" key="1">
    <citation type="submission" date="2019-04" db="EMBL/GenBank/DDBJ databases">
        <title>Friends and foes A comparative genomics studyof 23 Aspergillus species from section Flavi.</title>
        <authorList>
            <consortium name="DOE Joint Genome Institute"/>
            <person name="Kjaerbolling I."/>
            <person name="Vesth T."/>
            <person name="Frisvad J.C."/>
            <person name="Nybo J.L."/>
            <person name="Theobald S."/>
            <person name="Kildgaard S."/>
            <person name="Isbrandt T."/>
            <person name="Kuo A."/>
            <person name="Sato A."/>
            <person name="Lyhne E.K."/>
            <person name="Kogle M.E."/>
            <person name="Wiebenga A."/>
            <person name="Kun R.S."/>
            <person name="Lubbers R.J."/>
            <person name="Makela M.R."/>
            <person name="Barry K."/>
            <person name="Chovatia M."/>
            <person name="Clum A."/>
            <person name="Daum C."/>
            <person name="Haridas S."/>
            <person name="He G."/>
            <person name="LaButti K."/>
            <person name="Lipzen A."/>
            <person name="Mondo S."/>
            <person name="Riley R."/>
            <person name="Salamov A."/>
            <person name="Simmons B.A."/>
            <person name="Magnuson J.K."/>
            <person name="Henrissat B."/>
            <person name="Mortensen U.H."/>
            <person name="Larsen T.O."/>
            <person name="Devries R.P."/>
            <person name="Grigoriev I.V."/>
            <person name="Machida M."/>
            <person name="Baker S.E."/>
            <person name="Andersen M.R."/>
        </authorList>
    </citation>
    <scope>NUCLEOTIDE SEQUENCE [LARGE SCALE GENOMIC DNA]</scope>
    <source>
        <strain evidence="9">CBS 130015</strain>
    </source>
</reference>
<protein>
    <recommendedName>
        <fullName evidence="7">Rhodopsin domain-containing protein</fullName>
    </recommendedName>
</protein>
<name>A0A5N6VR54_9EURO</name>
<dbReference type="Pfam" id="PF20684">
    <property type="entry name" value="Fung_rhodopsin"/>
    <property type="match status" value="1"/>
</dbReference>
<feature type="domain" description="Rhodopsin" evidence="7">
    <location>
        <begin position="4"/>
        <end position="168"/>
    </location>
</feature>
<dbReference type="InterPro" id="IPR049326">
    <property type="entry name" value="Rhodopsin_dom_fungi"/>
</dbReference>
<feature type="transmembrane region" description="Helical" evidence="6">
    <location>
        <begin position="124"/>
        <end position="150"/>
    </location>
</feature>
<keyword evidence="4 6" id="KW-0472">Membrane</keyword>
<accession>A0A5N6VR54</accession>
<gene>
    <name evidence="8" type="ORF">BDV41DRAFT_355977</name>
</gene>
<evidence type="ECO:0000313" key="9">
    <source>
        <dbReference type="Proteomes" id="UP000325433"/>
    </source>
</evidence>
<dbReference type="InterPro" id="IPR052337">
    <property type="entry name" value="SAT4-like"/>
</dbReference>
<dbReference type="GO" id="GO:0016020">
    <property type="term" value="C:membrane"/>
    <property type="evidence" value="ECO:0007669"/>
    <property type="project" value="UniProtKB-SubCell"/>
</dbReference>
<evidence type="ECO:0000313" key="8">
    <source>
        <dbReference type="EMBL" id="KAE8310971.1"/>
    </source>
</evidence>
<feature type="transmembrane region" description="Helical" evidence="6">
    <location>
        <begin position="46"/>
        <end position="69"/>
    </location>
</feature>
<evidence type="ECO:0000256" key="2">
    <source>
        <dbReference type="ARBA" id="ARBA00022692"/>
    </source>
</evidence>
<feature type="transmembrane region" description="Helical" evidence="6">
    <location>
        <begin position="81"/>
        <end position="104"/>
    </location>
</feature>
<keyword evidence="3 6" id="KW-1133">Transmembrane helix</keyword>
<proteinExistence type="inferred from homology"/>
<keyword evidence="2 6" id="KW-0812">Transmembrane</keyword>
<evidence type="ECO:0000256" key="1">
    <source>
        <dbReference type="ARBA" id="ARBA00004141"/>
    </source>
</evidence>
<evidence type="ECO:0000256" key="3">
    <source>
        <dbReference type="ARBA" id="ARBA00022989"/>
    </source>
</evidence>
<dbReference type="EMBL" id="ML738347">
    <property type="protein sequence ID" value="KAE8310971.1"/>
    <property type="molecule type" value="Genomic_DNA"/>
</dbReference>
<organism evidence="8 9">
    <name type="scientific">Aspergillus transmontanensis</name>
    <dbReference type="NCBI Taxonomy" id="1034304"/>
    <lineage>
        <taxon>Eukaryota</taxon>
        <taxon>Fungi</taxon>
        <taxon>Dikarya</taxon>
        <taxon>Ascomycota</taxon>
        <taxon>Pezizomycotina</taxon>
        <taxon>Eurotiomycetes</taxon>
        <taxon>Eurotiomycetidae</taxon>
        <taxon>Eurotiales</taxon>
        <taxon>Aspergillaceae</taxon>
        <taxon>Aspergillus</taxon>
        <taxon>Aspergillus subgen. Circumdati</taxon>
    </lineage>
</organism>
<evidence type="ECO:0000256" key="5">
    <source>
        <dbReference type="ARBA" id="ARBA00038359"/>
    </source>
</evidence>
<evidence type="ECO:0000259" key="7">
    <source>
        <dbReference type="Pfam" id="PF20684"/>
    </source>
</evidence>
<sequence>MHLCLTLAWGFCAATQTIILYALDHAGLGVHISLLTRELIETYQKLLTIAACLFVAGFCLARLSYLIFFHRLMMAKKWLRWSLYIVATFIIVASFVIVCTFIFACQPVAKSWDISLKGKCLDRAAVFVAVAVLNIISDLCLLLLPVPIILELHASRVQKAKIMIILCVVCM</sequence>
<dbReference type="PANTHER" id="PTHR33048">
    <property type="entry name" value="PTH11-LIKE INTEGRAL MEMBRANE PROTEIN (AFU_ORTHOLOGUE AFUA_5G11245)"/>
    <property type="match status" value="1"/>
</dbReference>
<dbReference type="Proteomes" id="UP000325433">
    <property type="component" value="Unassembled WGS sequence"/>
</dbReference>
<dbReference type="AlphaFoldDB" id="A0A5N6VR54"/>
<evidence type="ECO:0000256" key="6">
    <source>
        <dbReference type="SAM" id="Phobius"/>
    </source>
</evidence>
<dbReference type="PANTHER" id="PTHR33048:SF124">
    <property type="entry name" value="INTEGRAL MEMBRANE PROTEIN"/>
    <property type="match status" value="1"/>
</dbReference>
<keyword evidence="9" id="KW-1185">Reference proteome</keyword>
<comment type="similarity">
    <text evidence="5">Belongs to the SAT4 family.</text>
</comment>